<sequence length="43" mass="4353">MAAYSSAIAPLAPAMTNNIEKSAISASSEVASTNRQDSPTLQG</sequence>
<dbReference type="AlphaFoldDB" id="S4W2Z4"/>
<protein>
    <submittedName>
        <fullName evidence="1">Uncharacterized protein</fullName>
    </submittedName>
</protein>
<organism evidence="1">
    <name type="scientific">uncultured bacterium B26B6</name>
    <dbReference type="NCBI Taxonomy" id="1329636"/>
    <lineage>
        <taxon>Bacteria</taxon>
        <taxon>environmental samples</taxon>
    </lineage>
</organism>
<accession>S4W2Z4</accession>
<evidence type="ECO:0000313" key="1">
    <source>
        <dbReference type="EMBL" id="AGO87427.1"/>
    </source>
</evidence>
<reference evidence="1" key="1">
    <citation type="submission" date="2013-03" db="EMBL/GenBank/DDBJ databases">
        <authorList>
            <person name="Ballestriero F."/>
        </authorList>
    </citation>
    <scope>NUCLEOTIDE SEQUENCE</scope>
</reference>
<dbReference type="EMBL" id="KC810033">
    <property type="protein sequence ID" value="AGO87427.1"/>
    <property type="molecule type" value="Genomic_DNA"/>
</dbReference>
<name>S4W2Z4_9BACT</name>
<proteinExistence type="predicted"/>